<evidence type="ECO:0000313" key="2">
    <source>
        <dbReference type="Proteomes" id="UP000325315"/>
    </source>
</evidence>
<dbReference type="AlphaFoldDB" id="A0A5B6UWL5"/>
<proteinExistence type="predicted"/>
<accession>A0A5B6UWL5</accession>
<dbReference type="Proteomes" id="UP000325315">
    <property type="component" value="Unassembled WGS sequence"/>
</dbReference>
<gene>
    <name evidence="1" type="ORF">EPI10_027485</name>
</gene>
<name>A0A5B6UWL5_9ROSI</name>
<sequence length="143" mass="16618">MDLVMQFDETRMGMINPECLPFSSNMEFEQVNFMGNNSRTQNNPYRNNYRMEESSKCFLGGQGNQRSQPLLGFQQPYQREKKPNLEEMLTKFIFVSETKFQNIEMALRNQQTSVQGLENQISQHAKLISERQQVSLPSNTAPP</sequence>
<comment type="caution">
    <text evidence="1">The sequence shown here is derived from an EMBL/GenBank/DDBJ whole genome shotgun (WGS) entry which is preliminary data.</text>
</comment>
<protein>
    <submittedName>
        <fullName evidence="1">F-box/LRR-repeat protein 13-like</fullName>
    </submittedName>
</protein>
<reference evidence="1" key="1">
    <citation type="submission" date="2019-08" db="EMBL/GenBank/DDBJ databases">
        <authorList>
            <person name="Liu F."/>
        </authorList>
    </citation>
    <scope>NUCLEOTIDE SEQUENCE [LARGE SCALE GENOMIC DNA]</scope>
    <source>
        <strain evidence="1">PA1801</strain>
        <tissue evidence="1">Leaf</tissue>
    </source>
</reference>
<organism evidence="1 2">
    <name type="scientific">Gossypium australe</name>
    <dbReference type="NCBI Taxonomy" id="47621"/>
    <lineage>
        <taxon>Eukaryota</taxon>
        <taxon>Viridiplantae</taxon>
        <taxon>Streptophyta</taxon>
        <taxon>Embryophyta</taxon>
        <taxon>Tracheophyta</taxon>
        <taxon>Spermatophyta</taxon>
        <taxon>Magnoliopsida</taxon>
        <taxon>eudicotyledons</taxon>
        <taxon>Gunneridae</taxon>
        <taxon>Pentapetalae</taxon>
        <taxon>rosids</taxon>
        <taxon>malvids</taxon>
        <taxon>Malvales</taxon>
        <taxon>Malvaceae</taxon>
        <taxon>Malvoideae</taxon>
        <taxon>Gossypium</taxon>
    </lineage>
</organism>
<dbReference type="EMBL" id="SMMG02000009">
    <property type="protein sequence ID" value="KAA3460864.1"/>
    <property type="molecule type" value="Genomic_DNA"/>
</dbReference>
<dbReference type="OrthoDB" id="1709107at2759"/>
<keyword evidence="2" id="KW-1185">Reference proteome</keyword>
<evidence type="ECO:0000313" key="1">
    <source>
        <dbReference type="EMBL" id="KAA3460864.1"/>
    </source>
</evidence>